<protein>
    <recommendedName>
        <fullName evidence="2">SH3b domain-containing protein</fullName>
    </recommendedName>
</protein>
<keyword evidence="1" id="KW-0732">Signal</keyword>
<dbReference type="HOGENOM" id="CLU_2329235_0_0_7"/>
<dbReference type="PROSITE" id="PS51257">
    <property type="entry name" value="PROKAR_LIPOPROTEIN"/>
    <property type="match status" value="1"/>
</dbReference>
<evidence type="ECO:0000256" key="1">
    <source>
        <dbReference type="SAM" id="SignalP"/>
    </source>
</evidence>
<feature type="signal peptide" evidence="1">
    <location>
        <begin position="1"/>
        <end position="20"/>
    </location>
</feature>
<evidence type="ECO:0000313" key="3">
    <source>
        <dbReference type="EMBL" id="EIG52750.1"/>
    </source>
</evidence>
<dbReference type="InterPro" id="IPR003646">
    <property type="entry name" value="SH3-like_bac-type"/>
</dbReference>
<accession>I2PYZ4</accession>
<name>I2PYZ4_9BACT</name>
<feature type="domain" description="SH3b" evidence="2">
    <location>
        <begin position="45"/>
        <end position="96"/>
    </location>
</feature>
<dbReference type="EMBL" id="JH600068">
    <property type="protein sequence ID" value="EIG52750.1"/>
    <property type="molecule type" value="Genomic_DNA"/>
</dbReference>
<sequence>MRPSLFLAGLVLAAALPGLAGCAGRTAPAGPVPPQSVYKVRAALLNLLECPSLTCPVTEDLHDGQEVAVISPRQGDWVQVRVLPSGREGYVLARFLGR</sequence>
<dbReference type="OrthoDB" id="5460642at2"/>
<reference evidence="3" key="1">
    <citation type="submission" date="2011-11" db="EMBL/GenBank/DDBJ databases">
        <title>Improved High-Quality Draft sequence of Desulfovibrio sp. U5L.</title>
        <authorList>
            <consortium name="US DOE Joint Genome Institute"/>
            <person name="Lucas S."/>
            <person name="Han J."/>
            <person name="Lapidus A."/>
            <person name="Cheng J.-F."/>
            <person name="Goodwin L."/>
            <person name="Pitluck S."/>
            <person name="Peters L."/>
            <person name="Ovchinnikova G."/>
            <person name="Held B."/>
            <person name="Detter J.C."/>
            <person name="Han C."/>
            <person name="Tapia R."/>
            <person name="Land M."/>
            <person name="Hauser L."/>
            <person name="Kyrpides N."/>
            <person name="Ivanova N."/>
            <person name="Pagani I."/>
            <person name="Gabster J."/>
            <person name="Walker C."/>
            <person name="Stolyar S."/>
            <person name="Stahl D."/>
            <person name="Arkin A."/>
            <person name="Dehal P."/>
            <person name="Hazen T."/>
            <person name="Woyke T."/>
        </authorList>
    </citation>
    <scope>NUCLEOTIDE SEQUENCE [LARGE SCALE GENOMIC DNA]</scope>
    <source>
        <strain evidence="3">U5L</strain>
    </source>
</reference>
<evidence type="ECO:0000259" key="2">
    <source>
        <dbReference type="Pfam" id="PF08239"/>
    </source>
</evidence>
<feature type="chain" id="PRO_5003662596" description="SH3b domain-containing protein" evidence="1">
    <location>
        <begin position="21"/>
        <end position="98"/>
    </location>
</feature>
<proteinExistence type="predicted"/>
<dbReference type="Pfam" id="PF08239">
    <property type="entry name" value="SH3_3"/>
    <property type="match status" value="1"/>
</dbReference>
<dbReference type="Gene3D" id="2.30.30.40">
    <property type="entry name" value="SH3 Domains"/>
    <property type="match status" value="1"/>
</dbReference>
<dbReference type="eggNOG" id="ENOG5032DC2">
    <property type="taxonomic scope" value="Bacteria"/>
</dbReference>
<organism evidence="3">
    <name type="scientific">Desulfovibrio sp. U5L</name>
    <dbReference type="NCBI Taxonomy" id="596152"/>
    <lineage>
        <taxon>Bacteria</taxon>
        <taxon>Pseudomonadati</taxon>
        <taxon>Thermodesulfobacteriota</taxon>
        <taxon>Desulfovibrionia</taxon>
        <taxon>Desulfovibrionales</taxon>
        <taxon>Desulfovibrionaceae</taxon>
        <taxon>Desulfovibrio</taxon>
    </lineage>
</organism>
<gene>
    <name evidence="3" type="ORF">DesU5LDRAFT_1049</name>
</gene>
<dbReference type="AlphaFoldDB" id="I2PYZ4"/>